<dbReference type="PANTHER" id="PTHR13465">
    <property type="entry name" value="UPF0183 PROTEIN"/>
    <property type="match status" value="1"/>
</dbReference>
<dbReference type="InterPro" id="IPR032735">
    <property type="entry name" value="BROMI_M"/>
</dbReference>
<organism evidence="4 5">
    <name type="scientific">Saccoglossus kowalevskii</name>
    <name type="common">Acorn worm</name>
    <dbReference type="NCBI Taxonomy" id="10224"/>
    <lineage>
        <taxon>Eukaryota</taxon>
        <taxon>Metazoa</taxon>
        <taxon>Hemichordata</taxon>
        <taxon>Enteropneusta</taxon>
        <taxon>Harrimaniidae</taxon>
        <taxon>Saccoglossus</taxon>
    </lineage>
</organism>
<dbReference type="Pfam" id="PF14961">
    <property type="entry name" value="BROMI"/>
    <property type="match status" value="1"/>
</dbReference>
<dbReference type="InterPro" id="IPR055391">
    <property type="entry name" value="BROMI_N"/>
</dbReference>
<reference evidence="5" key="1">
    <citation type="submission" date="2025-08" db="UniProtKB">
        <authorList>
            <consortium name="RefSeq"/>
        </authorList>
    </citation>
    <scope>IDENTIFICATION</scope>
    <source>
        <tissue evidence="5">Testes</tissue>
    </source>
</reference>
<dbReference type="Proteomes" id="UP000694865">
    <property type="component" value="Unplaced"/>
</dbReference>
<keyword evidence="4" id="KW-1185">Reference proteome</keyword>
<evidence type="ECO:0000313" key="5">
    <source>
        <dbReference type="RefSeq" id="XP_006818283.1"/>
    </source>
</evidence>
<evidence type="ECO:0000259" key="2">
    <source>
        <dbReference type="Pfam" id="PF14961"/>
    </source>
</evidence>
<name>A0ABM0ME42_SACKO</name>
<dbReference type="PANTHER" id="PTHR13465:SF3">
    <property type="entry name" value="PROTEIN BROAD-MINDED"/>
    <property type="match status" value="1"/>
</dbReference>
<accession>A0ABM0ME42</accession>
<feature type="domain" description="BROMI middle region" evidence="2">
    <location>
        <begin position="166"/>
        <end position="668"/>
    </location>
</feature>
<protein>
    <submittedName>
        <fullName evidence="5">Protein broad-minded-like</fullName>
    </submittedName>
</protein>
<dbReference type="Pfam" id="PF23431">
    <property type="entry name" value="BROMI_N"/>
    <property type="match status" value="1"/>
</dbReference>
<dbReference type="RefSeq" id="XP_006818283.1">
    <property type="nucleotide sequence ID" value="XM_006818220.1"/>
</dbReference>
<gene>
    <name evidence="5" type="primary">LOC102800968</name>
</gene>
<proteinExistence type="predicted"/>
<sequence>MADEDLLPSVRQLISKIEPTIRSASSVDEAEEMLLHLEETDENFHRYEFIKYLRNKIDTALSSLIDEEIEKKMVGGRGKGKEAEKIQSVTEAVVESPVYAELTQTLKQTTKDAIDRLLETFEEDVAKERKILEGRVSPKKTGFPFSDDSSFDSSFNQANFSFPNAEKFQMLANNLESCQPLEVRRDALKQLCQFPPADVLACDQWGKLKKGLGAALSDSDEQLEDRSLKFHAKMFSTNSHTITKEVYTSLVDHLATLFQSRKSKASITTSEGLNTSEQNVQRVLRKFRLMNEFQRQAPSYWIRFPEKFVDDVLESTLSLLAIHTASETMTPLHYLSLLDPQAMWFKMWMIDTCVKFLMDFVSSRKMPQDIVSDVTEKLKKGKIGEDRRILFTAREVEYVYFVHCLGIVGVVLLYHNGRDLFPVKHRDKEVAVTDLLVALIQLLSDGGSQHMLKRAAVFDPGNLVRDVLKNLSASHAVCSACICKNKVITELISPIKSWLPGKKNKAPSKLPKESTLLHIAEILSVLASLQCGRQILLYGESKERLQTNKSAPMHSIVEFAKKSLSHSLSTSLGPPPSRAVVGAYVFVCRQLYSNCEGLHVLYHYGLHTYIADAWKEAKEECERAPTPTPDTEGDTTSQSGNKQECVDAFAWEQMLVDNLLNFAGTPKFIGNASALLQIRHVISTVLLLVITGKGLSDVANRKVVEVERCGVFKQQ</sequence>
<evidence type="ECO:0000313" key="4">
    <source>
        <dbReference type="Proteomes" id="UP000694865"/>
    </source>
</evidence>
<dbReference type="InterPro" id="IPR039156">
    <property type="entry name" value="PHAF1/BROMI"/>
</dbReference>
<feature type="region of interest" description="Disordered" evidence="1">
    <location>
        <begin position="621"/>
        <end position="640"/>
    </location>
</feature>
<feature type="domain" description="BROMI N-terminal" evidence="3">
    <location>
        <begin position="10"/>
        <end position="127"/>
    </location>
</feature>
<evidence type="ECO:0000256" key="1">
    <source>
        <dbReference type="SAM" id="MobiDB-lite"/>
    </source>
</evidence>
<dbReference type="GeneID" id="102800968"/>
<evidence type="ECO:0000259" key="3">
    <source>
        <dbReference type="Pfam" id="PF23431"/>
    </source>
</evidence>